<evidence type="ECO:0000313" key="2">
    <source>
        <dbReference type="Proteomes" id="UP001207918"/>
    </source>
</evidence>
<organism evidence="1 2">
    <name type="scientific">Fodinibius salsisoli</name>
    <dbReference type="NCBI Taxonomy" id="2820877"/>
    <lineage>
        <taxon>Bacteria</taxon>
        <taxon>Pseudomonadati</taxon>
        <taxon>Balneolota</taxon>
        <taxon>Balneolia</taxon>
        <taxon>Balneolales</taxon>
        <taxon>Balneolaceae</taxon>
        <taxon>Fodinibius</taxon>
    </lineage>
</organism>
<keyword evidence="2" id="KW-1185">Reference proteome</keyword>
<dbReference type="Proteomes" id="UP001207918">
    <property type="component" value="Unassembled WGS sequence"/>
</dbReference>
<name>A0ABT3PSU1_9BACT</name>
<comment type="caution">
    <text evidence="1">The sequence shown here is derived from an EMBL/GenBank/DDBJ whole genome shotgun (WGS) entry which is preliminary data.</text>
</comment>
<reference evidence="1 2" key="1">
    <citation type="submission" date="2021-03" db="EMBL/GenBank/DDBJ databases">
        <title>Aliifodinibius sp. nov., a new bacterium isolated from saline soil.</title>
        <authorList>
            <person name="Galisteo C."/>
            <person name="De La Haba R."/>
            <person name="Sanchez-Porro C."/>
            <person name="Ventosa A."/>
        </authorList>
    </citation>
    <scope>NUCLEOTIDE SEQUENCE [LARGE SCALE GENOMIC DNA]</scope>
    <source>
        <strain evidence="1 2">1BSP15-2V2</strain>
    </source>
</reference>
<evidence type="ECO:0008006" key="3">
    <source>
        <dbReference type="Google" id="ProtNLM"/>
    </source>
</evidence>
<proteinExistence type="predicted"/>
<dbReference type="RefSeq" id="WP_265767755.1">
    <property type="nucleotide sequence ID" value="NZ_JAGGJA010000019.1"/>
</dbReference>
<dbReference type="EMBL" id="JAGGJA010000019">
    <property type="protein sequence ID" value="MCW9708939.1"/>
    <property type="molecule type" value="Genomic_DNA"/>
</dbReference>
<sequence length="83" mass="9496">MDITEFDRDEVLSEFLTDYIDGNLDDGERQSFEEYLANNEKEDNFARKAIMGKKALSRLARRFTNNPSIKEKLSSSITATDIG</sequence>
<evidence type="ECO:0000313" key="1">
    <source>
        <dbReference type="EMBL" id="MCW9708939.1"/>
    </source>
</evidence>
<gene>
    <name evidence="1" type="ORF">J6I44_18915</name>
</gene>
<protein>
    <recommendedName>
        <fullName evidence="3">Zinc-finger</fullName>
    </recommendedName>
</protein>
<accession>A0ABT3PSU1</accession>